<keyword evidence="5" id="KW-1185">Reference proteome</keyword>
<keyword evidence="3" id="KW-0547">Nucleotide-binding</keyword>
<dbReference type="Gene3D" id="1.10.20.140">
    <property type="match status" value="1"/>
</dbReference>
<dbReference type="GO" id="GO:0006400">
    <property type="term" value="P:tRNA modification"/>
    <property type="evidence" value="ECO:0007669"/>
    <property type="project" value="TreeGrafter"/>
</dbReference>
<dbReference type="RefSeq" id="XP_050549229.1">
    <property type="nucleotide sequence ID" value="XM_050693272.1"/>
</dbReference>
<evidence type="ECO:0000256" key="2">
    <source>
        <dbReference type="ARBA" id="ARBA00022679"/>
    </source>
</evidence>
<protein>
    <submittedName>
        <fullName evidence="6">tRNA dimethylallyltransferase</fullName>
    </submittedName>
</protein>
<dbReference type="GO" id="GO:0005739">
    <property type="term" value="C:mitochondrion"/>
    <property type="evidence" value="ECO:0007669"/>
    <property type="project" value="TreeGrafter"/>
</dbReference>
<evidence type="ECO:0000256" key="1">
    <source>
        <dbReference type="ARBA" id="ARBA00005842"/>
    </source>
</evidence>
<dbReference type="Proteomes" id="UP000829999">
    <property type="component" value="Chromosome 4"/>
</dbReference>
<dbReference type="InterPro" id="IPR039657">
    <property type="entry name" value="Dimethylallyltransferase"/>
</dbReference>
<dbReference type="Gene3D" id="3.30.160.60">
    <property type="entry name" value="Classic Zinc Finger"/>
    <property type="match status" value="1"/>
</dbReference>
<dbReference type="GO" id="GO:0052381">
    <property type="term" value="F:tRNA dimethylallyltransferase activity"/>
    <property type="evidence" value="ECO:0007669"/>
    <property type="project" value="InterPro"/>
</dbReference>
<dbReference type="SUPFAM" id="SSF52540">
    <property type="entry name" value="P-loop containing nucleoside triphosphate hydrolases"/>
    <property type="match status" value="1"/>
</dbReference>
<dbReference type="SUPFAM" id="SSF57667">
    <property type="entry name" value="beta-beta-alpha zinc fingers"/>
    <property type="match status" value="1"/>
</dbReference>
<evidence type="ECO:0000256" key="4">
    <source>
        <dbReference type="ARBA" id="ARBA00022840"/>
    </source>
</evidence>
<dbReference type="InterPro" id="IPR018022">
    <property type="entry name" value="IPT"/>
</dbReference>
<dbReference type="Pfam" id="PF01715">
    <property type="entry name" value="IPPT"/>
    <property type="match status" value="2"/>
</dbReference>
<proteinExistence type="inferred from homology"/>
<evidence type="ECO:0000313" key="6">
    <source>
        <dbReference type="RefSeq" id="XP_050549229.1"/>
    </source>
</evidence>
<evidence type="ECO:0000313" key="5">
    <source>
        <dbReference type="Proteomes" id="UP000829999"/>
    </source>
</evidence>
<comment type="similarity">
    <text evidence="1">Belongs to the IPP transferase family.</text>
</comment>
<keyword evidence="2" id="KW-0808">Transferase</keyword>
<dbReference type="InterPro" id="IPR036236">
    <property type="entry name" value="Znf_C2H2_sf"/>
</dbReference>
<dbReference type="AlphaFoldDB" id="A0A9R0ESU9"/>
<sequence length="552" mass="63884">MALRAVISSKVPMVIILGATGTGKTKLSVELAQKFATEIISADSMQIYKGLDVVTAKASAKEREMAPHHLLDILEPHQMFTVVDFRNRALKIIENLTEQGKIPIVVGGTNYYIESIVYKILVENMDDGETLLWDKSRRKRNMGMVEDVKEIDNTQAIEDNNAKNLMDIENKERFIDSKITENIVETKSEDLAGYKSAEDLTEEKGMKGLTETKSIEELTKHENTEDLEENVEEPSTSAPTKIDLSKMKITKEQLQRDLENEAIFTNEEIHAKLSVIDRQMARRLHPNNRRKVLRSIEVWLKTGRRHSEILAEQKLSEGQLRKPDSTIIFWLKCEQSVHDQRLNSRVDSMIEEGLIQELLDFHDKHNKQRIKDGKPPDYTKGVFQTLGFKEFHEYLMLSDEERNTDAGKKLLEQSIENMKMGTRRYARRQNKMIRGRFLEHPTREVPPIYELDTTDVSKWDEEVKNKAIHIIESYLNEKPCEFVPIKSVVDEAKKGMDGNSHNYCEVCKRIFIGDNVYAIHLESFRHKKVLKKMKRLEEQRNKTEAKTEITNV</sequence>
<dbReference type="InterPro" id="IPR027417">
    <property type="entry name" value="P-loop_NTPase"/>
</dbReference>
<gene>
    <name evidence="6" type="primary">LOC118272341</name>
</gene>
<dbReference type="PANTHER" id="PTHR11088:SF89">
    <property type="entry name" value="TRNA DIMETHYLALLYLTRANSFERASE"/>
    <property type="match status" value="1"/>
</dbReference>
<dbReference type="GO" id="GO:0005524">
    <property type="term" value="F:ATP binding"/>
    <property type="evidence" value="ECO:0007669"/>
    <property type="project" value="UniProtKB-KW"/>
</dbReference>
<keyword evidence="4" id="KW-0067">ATP-binding</keyword>
<reference evidence="6" key="1">
    <citation type="submission" date="2025-08" db="UniProtKB">
        <authorList>
            <consortium name="RefSeq"/>
        </authorList>
    </citation>
    <scope>IDENTIFICATION</scope>
    <source>
        <tissue evidence="6">Whole larval tissue</tissue>
    </source>
</reference>
<dbReference type="PANTHER" id="PTHR11088">
    <property type="entry name" value="TRNA DIMETHYLALLYLTRANSFERASE"/>
    <property type="match status" value="1"/>
</dbReference>
<dbReference type="OrthoDB" id="775260at2759"/>
<evidence type="ECO:0000256" key="3">
    <source>
        <dbReference type="ARBA" id="ARBA00022741"/>
    </source>
</evidence>
<accession>A0A9R0ESU9</accession>
<dbReference type="Gene3D" id="3.40.50.300">
    <property type="entry name" value="P-loop containing nucleotide triphosphate hydrolases"/>
    <property type="match status" value="1"/>
</dbReference>
<organism evidence="5 6">
    <name type="scientific">Spodoptera frugiperda</name>
    <name type="common">Fall armyworm</name>
    <dbReference type="NCBI Taxonomy" id="7108"/>
    <lineage>
        <taxon>Eukaryota</taxon>
        <taxon>Metazoa</taxon>
        <taxon>Ecdysozoa</taxon>
        <taxon>Arthropoda</taxon>
        <taxon>Hexapoda</taxon>
        <taxon>Insecta</taxon>
        <taxon>Pterygota</taxon>
        <taxon>Neoptera</taxon>
        <taxon>Endopterygota</taxon>
        <taxon>Lepidoptera</taxon>
        <taxon>Glossata</taxon>
        <taxon>Ditrysia</taxon>
        <taxon>Noctuoidea</taxon>
        <taxon>Noctuidae</taxon>
        <taxon>Amphipyrinae</taxon>
        <taxon>Spodoptera</taxon>
    </lineage>
</organism>
<name>A0A9R0ESU9_SPOFR</name>
<dbReference type="GeneID" id="118272341"/>
<dbReference type="HAMAP" id="MF_00185">
    <property type="entry name" value="IPP_trans"/>
    <property type="match status" value="1"/>
</dbReference>